<dbReference type="SUPFAM" id="SSF52218">
    <property type="entry name" value="Flavoproteins"/>
    <property type="match status" value="1"/>
</dbReference>
<proteinExistence type="inferred from homology"/>
<reference evidence="4 5" key="1">
    <citation type="submission" date="2019-10" db="EMBL/GenBank/DDBJ databases">
        <title>Description of Paenibacillus choica sp. nov.</title>
        <authorList>
            <person name="Carlier A."/>
            <person name="Qi S."/>
        </authorList>
    </citation>
    <scope>NUCLEOTIDE SEQUENCE [LARGE SCALE GENOMIC DNA]</scope>
    <source>
        <strain evidence="4 5">LMG 31460</strain>
    </source>
</reference>
<accession>A0ABX1YYJ5</accession>
<comment type="caution">
    <text evidence="4">The sequence shown here is derived from an EMBL/GenBank/DDBJ whole genome shotgun (WGS) entry which is preliminary data.</text>
</comment>
<protein>
    <submittedName>
        <fullName evidence="4">Flavodoxin family protein</fullName>
    </submittedName>
</protein>
<evidence type="ECO:0000259" key="3">
    <source>
        <dbReference type="Pfam" id="PF02525"/>
    </source>
</evidence>
<keyword evidence="2" id="KW-0560">Oxidoreductase</keyword>
<gene>
    <name evidence="4" type="ORF">GC102_10485</name>
</gene>
<evidence type="ECO:0000256" key="2">
    <source>
        <dbReference type="ARBA" id="ARBA00023002"/>
    </source>
</evidence>
<name>A0ABX1YYJ5_9BACL</name>
<keyword evidence="5" id="KW-1185">Reference proteome</keyword>
<sequence>MKTLLIGAHPNFSSFNAALRDAFADRLLAAGHEVKQTDLYEKSFQPVISYEELIGSFQGCEPPADVAKEHDDIRWADFIIFIYPTWWMGMPAIMKGYIDRVLSNNYAYRYGDSGRPVGLLTGKKALIVQTAGGSEYYLMNSGLEQAMKLITKEGIFGFCGIDVVEHLFLYQVNKVDDIARMMMLEQTAELISEHVR</sequence>
<dbReference type="PANTHER" id="PTHR10204">
    <property type="entry name" value="NAD P H OXIDOREDUCTASE-RELATED"/>
    <property type="match status" value="1"/>
</dbReference>
<dbReference type="InterPro" id="IPR051545">
    <property type="entry name" value="NAD(P)H_dehydrogenase_qn"/>
</dbReference>
<dbReference type="RefSeq" id="WP_171689492.1">
    <property type="nucleotide sequence ID" value="NZ_WHOC01000049.1"/>
</dbReference>
<dbReference type="Gene3D" id="3.40.50.360">
    <property type="match status" value="1"/>
</dbReference>
<evidence type="ECO:0000313" key="5">
    <source>
        <dbReference type="Proteomes" id="UP000658690"/>
    </source>
</evidence>
<dbReference type="Proteomes" id="UP000658690">
    <property type="component" value="Unassembled WGS sequence"/>
</dbReference>
<dbReference type="InterPro" id="IPR029039">
    <property type="entry name" value="Flavoprotein-like_sf"/>
</dbReference>
<dbReference type="Pfam" id="PF02525">
    <property type="entry name" value="Flavodoxin_2"/>
    <property type="match status" value="1"/>
</dbReference>
<evidence type="ECO:0000256" key="1">
    <source>
        <dbReference type="ARBA" id="ARBA00006252"/>
    </source>
</evidence>
<evidence type="ECO:0000313" key="4">
    <source>
        <dbReference type="EMBL" id="NOU86200.1"/>
    </source>
</evidence>
<organism evidence="4 5">
    <name type="scientific">Paenibacillus germinis</name>
    <dbReference type="NCBI Taxonomy" id="2654979"/>
    <lineage>
        <taxon>Bacteria</taxon>
        <taxon>Bacillati</taxon>
        <taxon>Bacillota</taxon>
        <taxon>Bacilli</taxon>
        <taxon>Bacillales</taxon>
        <taxon>Paenibacillaceae</taxon>
        <taxon>Paenibacillus</taxon>
    </lineage>
</organism>
<comment type="similarity">
    <text evidence="1">Belongs to the NAD(P)H dehydrogenase (quinone) family.</text>
</comment>
<dbReference type="InterPro" id="IPR003680">
    <property type="entry name" value="Flavodoxin_fold"/>
</dbReference>
<feature type="domain" description="Flavodoxin-like fold" evidence="3">
    <location>
        <begin position="1"/>
        <end position="177"/>
    </location>
</feature>
<dbReference type="EMBL" id="WHOC01000049">
    <property type="protein sequence ID" value="NOU86200.1"/>
    <property type="molecule type" value="Genomic_DNA"/>
</dbReference>
<dbReference type="PANTHER" id="PTHR10204:SF34">
    <property type="entry name" value="NAD(P)H DEHYDROGENASE [QUINONE] 1 ISOFORM 1"/>
    <property type="match status" value="1"/>
</dbReference>